<dbReference type="InterPro" id="IPR027381">
    <property type="entry name" value="LytR/CpsA/Psr_C"/>
</dbReference>
<protein>
    <submittedName>
        <fullName evidence="6">LCP family protein</fullName>
    </submittedName>
</protein>
<dbReference type="PANTHER" id="PTHR33392:SF6">
    <property type="entry name" value="POLYISOPRENYL-TEICHOIC ACID--PEPTIDOGLYCAN TEICHOIC ACID TRANSFERASE TAGU"/>
    <property type="match status" value="1"/>
</dbReference>
<evidence type="ECO:0000256" key="3">
    <source>
        <dbReference type="SAM" id="Phobius"/>
    </source>
</evidence>
<feature type="domain" description="LytR/CpsA/Psr regulator C-terminal" evidence="5">
    <location>
        <begin position="467"/>
        <end position="549"/>
    </location>
</feature>
<feature type="compositionally biased region" description="Low complexity" evidence="2">
    <location>
        <begin position="551"/>
        <end position="573"/>
    </location>
</feature>
<keyword evidence="3" id="KW-0472">Membrane</keyword>
<feature type="region of interest" description="Disordered" evidence="2">
    <location>
        <begin position="428"/>
        <end position="459"/>
    </location>
</feature>
<dbReference type="InterPro" id="IPR004474">
    <property type="entry name" value="LytR_CpsA_psr"/>
</dbReference>
<feature type="compositionally biased region" description="Basic and acidic residues" evidence="2">
    <location>
        <begin position="33"/>
        <end position="45"/>
    </location>
</feature>
<evidence type="ECO:0000256" key="2">
    <source>
        <dbReference type="SAM" id="MobiDB-lite"/>
    </source>
</evidence>
<evidence type="ECO:0000313" key="6">
    <source>
        <dbReference type="EMBL" id="XCM80744.1"/>
    </source>
</evidence>
<feature type="compositionally biased region" description="Low complexity" evidence="2">
    <location>
        <begin position="436"/>
        <end position="459"/>
    </location>
</feature>
<dbReference type="Gene3D" id="3.30.70.2390">
    <property type="match status" value="1"/>
</dbReference>
<comment type="similarity">
    <text evidence="1">Belongs to the LytR/CpsA/Psr (LCP) family.</text>
</comment>
<dbReference type="Pfam" id="PF13399">
    <property type="entry name" value="LytR_C"/>
    <property type="match status" value="1"/>
</dbReference>
<gene>
    <name evidence="6" type="ORF">ABWK59_18390</name>
</gene>
<evidence type="ECO:0000256" key="1">
    <source>
        <dbReference type="ARBA" id="ARBA00006068"/>
    </source>
</evidence>
<organism evidence="6">
    <name type="scientific">Kitasatospora camelliae</name>
    <dbReference type="NCBI Taxonomy" id="3156397"/>
    <lineage>
        <taxon>Bacteria</taxon>
        <taxon>Bacillati</taxon>
        <taxon>Actinomycetota</taxon>
        <taxon>Actinomycetes</taxon>
        <taxon>Kitasatosporales</taxon>
        <taxon>Streptomycetaceae</taxon>
        <taxon>Kitasatospora</taxon>
    </lineage>
</organism>
<dbReference type="Pfam" id="PF03816">
    <property type="entry name" value="LytR_cpsA_psr"/>
    <property type="match status" value="1"/>
</dbReference>
<name>A0AAU8JY10_9ACTN</name>
<dbReference type="NCBIfam" id="TIGR00350">
    <property type="entry name" value="lytR_cpsA_psr"/>
    <property type="match status" value="1"/>
</dbReference>
<dbReference type="RefSeq" id="WP_354641679.1">
    <property type="nucleotide sequence ID" value="NZ_CP159872.1"/>
</dbReference>
<dbReference type="EMBL" id="CP159872">
    <property type="protein sequence ID" value="XCM80744.1"/>
    <property type="molecule type" value="Genomic_DNA"/>
</dbReference>
<evidence type="ECO:0000259" key="5">
    <source>
        <dbReference type="Pfam" id="PF13399"/>
    </source>
</evidence>
<accession>A0AAU8JY10</accession>
<sequence length="590" mass="61105">MAGQRAGASDQDAGWWRDDAPRRGGGGPGAAPQHEEVPRPRRSTDEPGDGSRSGGRAEARRSQQGSGGGRRGGQPPAPTGGRAAARAGRRKPRSRKKIVALVAVSALGLVVAAGGVVYWQLNGNIKVFDDGGVSKDRPDATAPDAEGRTPVNLLLIGSDSRAGNNKDLGGGEDGGARSDTTILLHVYADHRHAVGVSFPRDALVDIPPCKLPNGKWTKQQSGVMFNSAFSTGNTEEGNPACTQNTVEKLTGIRVDHTMVVNFEGFASMTEAVNGVNVCLPNAIYEGDLNPNLGRKGKQLYPKGQQKVQGQAALDYVRLRHGIGDGSDIGRMRRQQAFMSSLIKEVKGAGMNPTTLLPVANAATKALTVDKGLDSASKLITFAMSLKNIDLHDIKFLTPPWRYEKERVALVHPDVDQLWGALKADRTLDGQDASGEATPDAGATTAAAPAPSAATEKPAATPVKGVGIKVGVYNGTTTSGLSSKAADVLAAAQFTVTAKTNAAQQNHATTVVQYGPGEKANAQAVASLFPGSTVEQVSKAGVNLVLGKDYASTSGDSATGTAAAAPKALPSSVAKEARSADDDPCSNVSYG</sequence>
<dbReference type="Gene3D" id="3.40.630.190">
    <property type="entry name" value="LCP protein"/>
    <property type="match status" value="1"/>
</dbReference>
<keyword evidence="3" id="KW-1133">Transmembrane helix</keyword>
<proteinExistence type="inferred from homology"/>
<keyword evidence="3" id="KW-0812">Transmembrane</keyword>
<reference evidence="6" key="1">
    <citation type="submission" date="2024-06" db="EMBL/GenBank/DDBJ databases">
        <title>The genome sequences of Kitasatospora sp. strain HUAS MG31.</title>
        <authorList>
            <person name="Mo P."/>
        </authorList>
    </citation>
    <scope>NUCLEOTIDE SEQUENCE</scope>
    <source>
        <strain evidence="6">HUAS MG31</strain>
    </source>
</reference>
<feature type="transmembrane region" description="Helical" evidence="3">
    <location>
        <begin position="98"/>
        <end position="119"/>
    </location>
</feature>
<evidence type="ECO:0000259" key="4">
    <source>
        <dbReference type="Pfam" id="PF03816"/>
    </source>
</evidence>
<dbReference type="PANTHER" id="PTHR33392">
    <property type="entry name" value="POLYISOPRENYL-TEICHOIC ACID--PEPTIDOGLYCAN TEICHOIC ACID TRANSFERASE TAGU"/>
    <property type="match status" value="1"/>
</dbReference>
<dbReference type="InterPro" id="IPR050922">
    <property type="entry name" value="LytR/CpsA/Psr_CW_biosynth"/>
</dbReference>
<dbReference type="KEGG" id="kcm:ABWK59_18390"/>
<feature type="domain" description="Cell envelope-related transcriptional attenuator" evidence="4">
    <location>
        <begin position="177"/>
        <end position="346"/>
    </location>
</feature>
<feature type="region of interest" description="Disordered" evidence="2">
    <location>
        <begin position="1"/>
        <end position="95"/>
    </location>
</feature>
<feature type="region of interest" description="Disordered" evidence="2">
    <location>
        <begin position="551"/>
        <end position="590"/>
    </location>
</feature>
<dbReference type="AlphaFoldDB" id="A0AAU8JY10"/>